<dbReference type="PROSITE" id="PS51318">
    <property type="entry name" value="TAT"/>
    <property type="match status" value="1"/>
</dbReference>
<dbReference type="InterPro" id="IPR038607">
    <property type="entry name" value="PhoD-like_sf"/>
</dbReference>
<dbReference type="PANTHER" id="PTHR43606:SF2">
    <property type="entry name" value="ALKALINE PHOSPHATASE FAMILY PROTEIN (AFU_ORTHOLOGUE AFUA_5G03860)"/>
    <property type="match status" value="1"/>
</dbReference>
<dbReference type="EMBL" id="LR215973">
    <property type="protein sequence ID" value="VFA97137.1"/>
    <property type="molecule type" value="Genomic_DNA"/>
</dbReference>
<dbReference type="SUPFAM" id="SSF56300">
    <property type="entry name" value="Metallo-dependent phosphatases"/>
    <property type="match status" value="1"/>
</dbReference>
<evidence type="ECO:0000313" key="5">
    <source>
        <dbReference type="Proteomes" id="UP000290439"/>
    </source>
</evidence>
<dbReference type="CDD" id="cd07389">
    <property type="entry name" value="MPP_PhoD"/>
    <property type="match status" value="1"/>
</dbReference>
<reference evidence="4 5" key="1">
    <citation type="submission" date="2019-02" db="EMBL/GenBank/DDBJ databases">
        <authorList>
            <consortium name="Pathogen Informatics"/>
        </authorList>
    </citation>
    <scope>NUCLEOTIDE SEQUENCE [LARGE SCALE GENOMIC DNA]</scope>
    <source>
        <strain evidence="4 5">3012STDY6756504</strain>
    </source>
</reference>
<dbReference type="InterPro" id="IPR032093">
    <property type="entry name" value="PhoD_N"/>
</dbReference>
<proteinExistence type="predicted"/>
<dbReference type="InterPro" id="IPR006311">
    <property type="entry name" value="TAT_signal"/>
</dbReference>
<name>A0A4U8W4U9_9NOCA</name>
<dbReference type="InterPro" id="IPR029052">
    <property type="entry name" value="Metallo-depent_PP-like"/>
</dbReference>
<evidence type="ECO:0000313" key="4">
    <source>
        <dbReference type="EMBL" id="VFA97137.1"/>
    </source>
</evidence>
<dbReference type="Pfam" id="PF09423">
    <property type="entry name" value="PhoD"/>
    <property type="match status" value="1"/>
</dbReference>
<keyword evidence="4" id="KW-0378">Hydrolase</keyword>
<organism evidence="4 5">
    <name type="scientific">Nocardia cyriacigeorgica</name>
    <dbReference type="NCBI Taxonomy" id="135487"/>
    <lineage>
        <taxon>Bacteria</taxon>
        <taxon>Bacillati</taxon>
        <taxon>Actinomycetota</taxon>
        <taxon>Actinomycetes</taxon>
        <taxon>Mycobacteriales</taxon>
        <taxon>Nocardiaceae</taxon>
        <taxon>Nocardia</taxon>
    </lineage>
</organism>
<protein>
    <submittedName>
        <fullName evidence="4">Alkaline phosphatase D</fullName>
        <ecNumber evidence="4">3.1.3.1</ecNumber>
    </submittedName>
</protein>
<dbReference type="Pfam" id="PF16655">
    <property type="entry name" value="PhoD_N"/>
    <property type="match status" value="1"/>
</dbReference>
<dbReference type="Gene3D" id="2.60.40.380">
    <property type="entry name" value="Purple acid phosphatase-like, N-terminal"/>
    <property type="match status" value="1"/>
</dbReference>
<accession>A0A4U8W4U9</accession>
<gene>
    <name evidence="4" type="primary">phoD_2</name>
    <name evidence="4" type="ORF">NCTC10797_00896</name>
</gene>
<dbReference type="GO" id="GO:0004035">
    <property type="term" value="F:alkaline phosphatase activity"/>
    <property type="evidence" value="ECO:0007669"/>
    <property type="project" value="UniProtKB-EC"/>
</dbReference>
<feature type="domain" description="Phospholipase D N-terminal" evidence="3">
    <location>
        <begin position="47"/>
        <end position="145"/>
    </location>
</feature>
<feature type="region of interest" description="Disordered" evidence="1">
    <location>
        <begin position="532"/>
        <end position="568"/>
    </location>
</feature>
<dbReference type="AlphaFoldDB" id="A0A4U8W4U9"/>
<evidence type="ECO:0000256" key="1">
    <source>
        <dbReference type="SAM" id="MobiDB-lite"/>
    </source>
</evidence>
<dbReference type="Gene3D" id="3.60.21.70">
    <property type="entry name" value="PhoD-like phosphatase"/>
    <property type="match status" value="1"/>
</dbReference>
<dbReference type="InterPro" id="IPR052900">
    <property type="entry name" value="Phospholipid_Metab_Enz"/>
</dbReference>
<feature type="domain" description="PhoD-like phosphatase metallophosphatase" evidence="2">
    <location>
        <begin position="158"/>
        <end position="499"/>
    </location>
</feature>
<dbReference type="Proteomes" id="UP000290439">
    <property type="component" value="Chromosome"/>
</dbReference>
<dbReference type="PANTHER" id="PTHR43606">
    <property type="entry name" value="PHOSPHATASE, PUTATIVE (AFU_ORTHOLOGUE AFUA_6G08710)-RELATED"/>
    <property type="match status" value="1"/>
</dbReference>
<evidence type="ECO:0000259" key="2">
    <source>
        <dbReference type="Pfam" id="PF09423"/>
    </source>
</evidence>
<evidence type="ECO:0000259" key="3">
    <source>
        <dbReference type="Pfam" id="PF16655"/>
    </source>
</evidence>
<dbReference type="InterPro" id="IPR018946">
    <property type="entry name" value="PhoD-like_MPP"/>
</dbReference>
<sequence length="568" mass="62195">MLDGMDLSRRQLLRIGAAGTATVLAGAAAVSSARFPAPRWLGDPFSLGVASGDPTPDGVVLWTRLAPDPLAPDGLGGTPLAPVSVDYEVAEDEQFRRVVSRGTALATRELGHSVHPEVRGLAADRWYYYRFRAGSALSPVGRTRTAPALGQPMSRMRFAFASCQSWSSGYYTAYDHMSAEDLDLVVHLGDYIYEKSWRLGREGATIPPQLRDEAYDLAGYRLLYAQAKSEQPLQAAHAAFPWLVTMDDHEVDNNWAADAPGLGIDIYRIPALFRTRRAAAFQALYEHLPLRSAQLPSGPDMRLHRRYAFGDLAEFTMIDTRQYRDRQVCGDGGLVTDCAHRFDADRTILGRPQRDWLIDGFGRSPARWQIIGNQVAMSQSDYDPGPDLDVGTDAWDGYVAERAAVLGAAADRGVRNLVVITGDRHENYAADLRRDPADPATPVVAAEFTGTSISTGGDGADLPHRGRLLLDANPDMKFYNGQRGYVRVELDQHLWRSDFRVLPYVRRPGAPIETRAAFVLEDGRPGVVEAWRPDAEATGGSIARAEQTTTGGTRAAEPSPPGEHDGPR</sequence>
<dbReference type="EC" id="3.1.3.1" evidence="4"/>